<proteinExistence type="predicted"/>
<dbReference type="PANTHER" id="PTHR18034:SF4">
    <property type="entry name" value="NUCLEOLAR MIF4G DOMAIN-CONTAINING PROTEIN 1"/>
    <property type="match status" value="1"/>
</dbReference>
<dbReference type="PANTHER" id="PTHR18034">
    <property type="entry name" value="CELL CYCLE CONTROL PROTEIN CWF22-RELATED"/>
    <property type="match status" value="1"/>
</dbReference>
<protein>
    <recommendedName>
        <fullName evidence="3">MI domain-containing protein</fullName>
    </recommendedName>
</protein>
<organism evidence="4">
    <name type="scientific">Absidia glauca</name>
    <name type="common">Pin mould</name>
    <dbReference type="NCBI Taxonomy" id="4829"/>
    <lineage>
        <taxon>Eukaryota</taxon>
        <taxon>Fungi</taxon>
        <taxon>Fungi incertae sedis</taxon>
        <taxon>Mucoromycota</taxon>
        <taxon>Mucoromycotina</taxon>
        <taxon>Mucoromycetes</taxon>
        <taxon>Mucorales</taxon>
        <taxon>Cunninghamellaceae</taxon>
        <taxon>Absidia</taxon>
    </lineage>
</organism>
<gene>
    <name evidence="4" type="primary">ABSGL_13996.1 scaffold 14385</name>
</gene>
<dbReference type="InParanoid" id="A0A163KIM2"/>
<dbReference type="InterPro" id="IPR003891">
    <property type="entry name" value="Initiation_fac_eIF4g_MI"/>
</dbReference>
<keyword evidence="5" id="KW-1185">Reference proteome</keyword>
<dbReference type="SMART" id="SM00544">
    <property type="entry name" value="MA3"/>
    <property type="match status" value="1"/>
</dbReference>
<dbReference type="GO" id="GO:0005730">
    <property type="term" value="C:nucleolus"/>
    <property type="evidence" value="ECO:0007669"/>
    <property type="project" value="TreeGrafter"/>
</dbReference>
<dbReference type="GO" id="GO:0003723">
    <property type="term" value="F:RNA binding"/>
    <property type="evidence" value="ECO:0007669"/>
    <property type="project" value="TreeGrafter"/>
</dbReference>
<evidence type="ECO:0000313" key="5">
    <source>
        <dbReference type="Proteomes" id="UP000078561"/>
    </source>
</evidence>
<evidence type="ECO:0000256" key="2">
    <source>
        <dbReference type="ARBA" id="ARBA00023242"/>
    </source>
</evidence>
<accession>A0A163KIM2</accession>
<dbReference type="STRING" id="4829.A0A163KIM2"/>
<dbReference type="Pfam" id="PF02847">
    <property type="entry name" value="MA3"/>
    <property type="match status" value="1"/>
</dbReference>
<dbReference type="OMA" id="NARKCAN"/>
<dbReference type="GO" id="GO:0042274">
    <property type="term" value="P:ribosomal small subunit biogenesis"/>
    <property type="evidence" value="ECO:0007669"/>
    <property type="project" value="TreeGrafter"/>
</dbReference>
<evidence type="ECO:0000256" key="1">
    <source>
        <dbReference type="ARBA" id="ARBA00004123"/>
    </source>
</evidence>
<dbReference type="PROSITE" id="PS51366">
    <property type="entry name" value="MI"/>
    <property type="match status" value="1"/>
</dbReference>
<keyword evidence="2" id="KW-0539">Nucleus</keyword>
<dbReference type="OrthoDB" id="361797at2759"/>
<name>A0A163KIM2_ABSGL</name>
<sequence length="361" mass="40713">MITSTRHKFMLETIINVKNNKFKSGEMATRQSDKEMVAKMKKFLNGLGKKRTVRSAEPLRVSLDDINQINTKGKWWLVGASWKANLVGTESEHTKKTNTKLAADLKKDQSLQEALLKLARKQGMNTDIRRGIFVSIMGAEDYLDAFEKLMKLALSEVQQREIPRVLLQCTGNEKTFNPYYAFVSQRLCQLNHSYRVTYQYCLWDFLRDLGQTEVGGLDRANAASSSLSGGKKNIRISRIVNVAKFYAQLISSHTLSLTILRTINFVSLTRESQVFLDVLLANLMLLLKNSNEDLKEVLLKVIHLPTLAQGLVLHIQGSLLQKDGNRTGLAEDDMEVVRERAQIVKTILKTASSTPSSSSFD</sequence>
<dbReference type="EMBL" id="LT554895">
    <property type="protein sequence ID" value="SAM08333.1"/>
    <property type="molecule type" value="Genomic_DNA"/>
</dbReference>
<dbReference type="AlphaFoldDB" id="A0A163KIM2"/>
<feature type="domain" description="MI" evidence="3">
    <location>
        <begin position="127"/>
        <end position="265"/>
    </location>
</feature>
<evidence type="ECO:0000259" key="3">
    <source>
        <dbReference type="PROSITE" id="PS51366"/>
    </source>
</evidence>
<comment type="subcellular location">
    <subcellularLocation>
        <location evidence="1">Nucleus</location>
    </subcellularLocation>
</comment>
<dbReference type="InterPro" id="IPR050781">
    <property type="entry name" value="CWC22_splicing_factor"/>
</dbReference>
<evidence type="ECO:0000313" key="4">
    <source>
        <dbReference type="EMBL" id="SAM08333.1"/>
    </source>
</evidence>
<reference evidence="4" key="1">
    <citation type="submission" date="2016-04" db="EMBL/GenBank/DDBJ databases">
        <authorList>
            <person name="Evans L.H."/>
            <person name="Alamgir A."/>
            <person name="Owens N."/>
            <person name="Weber N.D."/>
            <person name="Virtaneva K."/>
            <person name="Barbian K."/>
            <person name="Babar A."/>
            <person name="Rosenke K."/>
        </authorList>
    </citation>
    <scope>NUCLEOTIDE SEQUENCE [LARGE SCALE GENOMIC DNA]</scope>
    <source>
        <strain evidence="4">CBS 101.48</strain>
    </source>
</reference>
<dbReference type="Proteomes" id="UP000078561">
    <property type="component" value="Unassembled WGS sequence"/>
</dbReference>